<evidence type="ECO:0000256" key="2">
    <source>
        <dbReference type="ARBA" id="ARBA00022475"/>
    </source>
</evidence>
<dbReference type="InterPro" id="IPR006369">
    <property type="entry name" value="Protohaem_IX_farnesylTrfase"/>
</dbReference>
<comment type="catalytic activity">
    <reaction evidence="8 9">
        <text>heme b + (2E,6E)-farnesyl diphosphate + H2O = Fe(II)-heme o + diphosphate</text>
        <dbReference type="Rhea" id="RHEA:28070"/>
        <dbReference type="ChEBI" id="CHEBI:15377"/>
        <dbReference type="ChEBI" id="CHEBI:33019"/>
        <dbReference type="ChEBI" id="CHEBI:60344"/>
        <dbReference type="ChEBI" id="CHEBI:60530"/>
        <dbReference type="ChEBI" id="CHEBI:175763"/>
        <dbReference type="EC" id="2.5.1.141"/>
    </reaction>
</comment>
<comment type="subunit">
    <text evidence="9">Interacts with CtaA.</text>
</comment>
<evidence type="ECO:0000256" key="3">
    <source>
        <dbReference type="ARBA" id="ARBA00022679"/>
    </source>
</evidence>
<keyword evidence="3 9" id="KW-0808">Transferase</keyword>
<dbReference type="GO" id="GO:0008495">
    <property type="term" value="F:protoheme IX farnesyltransferase activity"/>
    <property type="evidence" value="ECO:0007669"/>
    <property type="project" value="UniProtKB-EC"/>
</dbReference>
<dbReference type="InterPro" id="IPR000537">
    <property type="entry name" value="UbiA_prenyltransferase"/>
</dbReference>
<organism evidence="10 11">
    <name type="scientific">Aciduricibacillus chroicocephali</name>
    <dbReference type="NCBI Taxonomy" id="3054939"/>
    <lineage>
        <taxon>Bacteria</taxon>
        <taxon>Bacillati</taxon>
        <taxon>Bacillota</taxon>
        <taxon>Bacilli</taxon>
        <taxon>Bacillales</taxon>
        <taxon>Bacillaceae</taxon>
        <taxon>Aciduricibacillus</taxon>
    </lineage>
</organism>
<keyword evidence="6 9" id="KW-0350">Heme biosynthesis</keyword>
<keyword evidence="2 9" id="KW-1003">Cell membrane</keyword>
<dbReference type="Pfam" id="PF01040">
    <property type="entry name" value="UbiA"/>
    <property type="match status" value="1"/>
</dbReference>
<dbReference type="CDD" id="cd13957">
    <property type="entry name" value="PT_UbiA_Cox10"/>
    <property type="match status" value="1"/>
</dbReference>
<comment type="subcellular location">
    <subcellularLocation>
        <location evidence="9">Cell membrane</location>
        <topology evidence="9">Multi-pass membrane protein</topology>
    </subcellularLocation>
    <subcellularLocation>
        <location evidence="1">Membrane</location>
        <topology evidence="1">Multi-pass membrane protein</topology>
    </subcellularLocation>
</comment>
<evidence type="ECO:0000313" key="10">
    <source>
        <dbReference type="EMBL" id="WLV26005.1"/>
    </source>
</evidence>
<proteinExistence type="inferred from homology"/>
<feature type="transmembrane region" description="Helical" evidence="9">
    <location>
        <begin position="107"/>
        <end position="129"/>
    </location>
</feature>
<dbReference type="InterPro" id="IPR044878">
    <property type="entry name" value="UbiA_sf"/>
</dbReference>
<evidence type="ECO:0000313" key="11">
    <source>
        <dbReference type="Proteomes" id="UP001180087"/>
    </source>
</evidence>
<feature type="transmembrane region" description="Helical" evidence="9">
    <location>
        <begin position="135"/>
        <end position="152"/>
    </location>
</feature>
<feature type="transmembrane region" description="Helical" evidence="9">
    <location>
        <begin position="159"/>
        <end position="179"/>
    </location>
</feature>
<gene>
    <name evidence="10" type="primary">cyoE</name>
    <name evidence="9" type="synonym">ctaB</name>
    <name evidence="10" type="ORF">QR721_05570</name>
</gene>
<dbReference type="InterPro" id="IPR030470">
    <property type="entry name" value="UbiA_prenylTrfase_CS"/>
</dbReference>
<dbReference type="Gene3D" id="1.10.357.140">
    <property type="entry name" value="UbiA prenyltransferase"/>
    <property type="match status" value="1"/>
</dbReference>
<sequence>MKKTAAVQVASTQGAAAIKSISLFSEIKLLVKGIVLVMNVLPVFVGFVLALYFTHGSLSANIPLFILTMAGSTLVMAGALILNNWYEADLDEKMDRTKKRPTVTGTLQMNTVLWLGIGASVLGMIMMLFTTMEAALYAFIGWFVYVVLYTFWSKRRFTLNTVIGSVSGAVTPLIGWAAISSSYHIIPVMISIILFIWQIPHTFAIAMRRYDDYKAAGVPMLPVVYGFGMTKRQMFVYVAALLPLPFFMTSLGTAFVIVATILNIGFLFISGIGFVTKNDHQWANGMFRASLIYLTLLFMALLVVAAI</sequence>
<feature type="transmembrane region" description="Helical" evidence="9">
    <location>
        <begin position="29"/>
        <end position="53"/>
    </location>
</feature>
<name>A0ABY9KZ92_9BACI</name>
<comment type="similarity">
    <text evidence="9">Belongs to the UbiA prenyltransferase family. Protoheme IX farnesyltransferase subfamily.</text>
</comment>
<comment type="miscellaneous">
    <text evidence="9">Carbon 2 of the heme B porphyrin ring is defined according to the Fischer nomenclature.</text>
</comment>
<evidence type="ECO:0000256" key="9">
    <source>
        <dbReference type="HAMAP-Rule" id="MF_00154"/>
    </source>
</evidence>
<dbReference type="PROSITE" id="PS00943">
    <property type="entry name" value="UBIA"/>
    <property type="match status" value="1"/>
</dbReference>
<evidence type="ECO:0000256" key="1">
    <source>
        <dbReference type="ARBA" id="ARBA00004141"/>
    </source>
</evidence>
<dbReference type="HAMAP" id="MF_00154">
    <property type="entry name" value="CyoE_CtaB"/>
    <property type="match status" value="1"/>
</dbReference>
<dbReference type="PANTHER" id="PTHR43448:SF2">
    <property type="entry name" value="PROTOHEME IX FARNESYLTRANSFERASE, MITOCHONDRIAL"/>
    <property type="match status" value="1"/>
</dbReference>
<evidence type="ECO:0000256" key="5">
    <source>
        <dbReference type="ARBA" id="ARBA00022989"/>
    </source>
</evidence>
<dbReference type="EC" id="2.5.1.141" evidence="9"/>
<feature type="transmembrane region" description="Helical" evidence="9">
    <location>
        <begin position="287"/>
        <end position="306"/>
    </location>
</feature>
<keyword evidence="11" id="KW-1185">Reference proteome</keyword>
<evidence type="ECO:0000256" key="8">
    <source>
        <dbReference type="ARBA" id="ARBA00047690"/>
    </source>
</evidence>
<comment type="function">
    <text evidence="9">Converts heme B (protoheme IX) to heme O by substitution of the vinyl group on carbon 2 of heme B porphyrin ring with a hydroxyethyl farnesyl side group.</text>
</comment>
<feature type="transmembrane region" description="Helical" evidence="9">
    <location>
        <begin position="65"/>
        <end position="86"/>
    </location>
</feature>
<dbReference type="PANTHER" id="PTHR43448">
    <property type="entry name" value="PROTOHEME IX FARNESYLTRANSFERASE, MITOCHONDRIAL"/>
    <property type="match status" value="1"/>
</dbReference>
<reference evidence="10" key="1">
    <citation type="submission" date="2023-06" db="EMBL/GenBank/DDBJ databases">
        <title>A Treasure from Seagulls: Isolation and Description of Aciduricobacillus qingdaonensis gen. nov., sp. nov., a Rare Obligately Uric Acid-utilizing Member in the Family Bacillaceae.</title>
        <authorList>
            <person name="Liu W."/>
            <person name="Wang B."/>
        </authorList>
    </citation>
    <scope>NUCLEOTIDE SEQUENCE</scope>
    <source>
        <strain evidence="10">44XB</strain>
    </source>
</reference>
<keyword evidence="4 9" id="KW-0812">Transmembrane</keyword>
<keyword evidence="7 9" id="KW-0472">Membrane</keyword>
<comment type="pathway">
    <text evidence="9">Porphyrin-containing compound metabolism; heme O biosynthesis; heme O from protoheme: step 1/1.</text>
</comment>
<evidence type="ECO:0000256" key="7">
    <source>
        <dbReference type="ARBA" id="ARBA00023136"/>
    </source>
</evidence>
<evidence type="ECO:0000256" key="6">
    <source>
        <dbReference type="ARBA" id="ARBA00023133"/>
    </source>
</evidence>
<keyword evidence="5 9" id="KW-1133">Transmembrane helix</keyword>
<protein>
    <recommendedName>
        <fullName evidence="9">Protoheme IX farnesyltransferase</fullName>
        <ecNumber evidence="9">2.5.1.141</ecNumber>
    </recommendedName>
    <alternativeName>
        <fullName evidence="9">Heme B farnesyltransferase</fullName>
    </alternativeName>
    <alternativeName>
        <fullName evidence="9">Heme O synthase</fullName>
    </alternativeName>
</protein>
<accession>A0ABY9KZ92</accession>
<dbReference type="RefSeq" id="WP_348029790.1">
    <property type="nucleotide sequence ID" value="NZ_CP129113.1"/>
</dbReference>
<feature type="transmembrane region" description="Helical" evidence="9">
    <location>
        <begin position="185"/>
        <end position="206"/>
    </location>
</feature>
<dbReference type="Proteomes" id="UP001180087">
    <property type="component" value="Chromosome"/>
</dbReference>
<dbReference type="EMBL" id="CP129113">
    <property type="protein sequence ID" value="WLV26005.1"/>
    <property type="molecule type" value="Genomic_DNA"/>
</dbReference>
<feature type="transmembrane region" description="Helical" evidence="9">
    <location>
        <begin position="257"/>
        <end position="275"/>
    </location>
</feature>
<evidence type="ECO:0000256" key="4">
    <source>
        <dbReference type="ARBA" id="ARBA00022692"/>
    </source>
</evidence>
<dbReference type="NCBIfam" id="TIGR01473">
    <property type="entry name" value="cyoE_ctaB"/>
    <property type="match status" value="1"/>
</dbReference>